<dbReference type="Pfam" id="PF02353">
    <property type="entry name" value="CMAS"/>
    <property type="match status" value="1"/>
</dbReference>
<keyword evidence="2" id="KW-1185">Reference proteome</keyword>
<gene>
    <name evidence="1" type="ORF">GNZ13_50795</name>
</gene>
<organism evidence="1 2">
    <name type="scientific">Paraburkholderia elongata</name>
    <dbReference type="NCBI Taxonomy" id="2675747"/>
    <lineage>
        <taxon>Bacteria</taxon>
        <taxon>Pseudomonadati</taxon>
        <taxon>Pseudomonadota</taxon>
        <taxon>Betaproteobacteria</taxon>
        <taxon>Burkholderiales</taxon>
        <taxon>Burkholderiaceae</taxon>
        <taxon>Paraburkholderia</taxon>
    </lineage>
</organism>
<dbReference type="EMBL" id="WOEZ01000335">
    <property type="protein sequence ID" value="NPT62557.1"/>
    <property type="molecule type" value="Genomic_DNA"/>
</dbReference>
<proteinExistence type="predicted"/>
<evidence type="ECO:0000313" key="1">
    <source>
        <dbReference type="EMBL" id="NPT62557.1"/>
    </source>
</evidence>
<dbReference type="AlphaFoldDB" id="A0A972P106"/>
<dbReference type="InterPro" id="IPR029063">
    <property type="entry name" value="SAM-dependent_MTases_sf"/>
</dbReference>
<dbReference type="Gene3D" id="3.40.50.150">
    <property type="entry name" value="Vaccinia Virus protein VP39"/>
    <property type="match status" value="1"/>
</dbReference>
<name>A0A972P106_9BURK</name>
<dbReference type="Proteomes" id="UP000655523">
    <property type="component" value="Unassembled WGS sequence"/>
</dbReference>
<sequence>MPRDPRRTSFRSRTSLQNSVAAILGSQRALHSGFRIRERKTRNGSSTTTTYRASFVGIENLPAYFRRIRERLAVGGVAMNHGITATDADCRDTPLGGGTFIDKYVFPAGEVPHVSMALRAMQACPHRRYR</sequence>
<accession>A0A972P106</accession>
<protein>
    <submittedName>
        <fullName evidence="1">Uncharacterized protein</fullName>
    </submittedName>
</protein>
<comment type="caution">
    <text evidence="1">The sequence shown here is derived from an EMBL/GenBank/DDBJ whole genome shotgun (WGS) entry which is preliminary data.</text>
</comment>
<dbReference type="SUPFAM" id="SSF53335">
    <property type="entry name" value="S-adenosyl-L-methionine-dependent methyltransferases"/>
    <property type="match status" value="1"/>
</dbReference>
<reference evidence="1 2" key="1">
    <citation type="submission" date="2019-11" db="EMBL/GenBank/DDBJ databases">
        <title>Metabolism of dissolved organic matter in forest soils.</title>
        <authorList>
            <person name="Cyle K.T."/>
            <person name="Wilhelm R.C."/>
            <person name="Martinez C.E."/>
        </authorList>
    </citation>
    <scope>NUCLEOTIDE SEQUENCE [LARGE SCALE GENOMIC DNA]</scope>
    <source>
        <strain evidence="1 2">5N</strain>
    </source>
</reference>
<evidence type="ECO:0000313" key="2">
    <source>
        <dbReference type="Proteomes" id="UP000655523"/>
    </source>
</evidence>